<proteinExistence type="predicted"/>
<comment type="caution">
    <text evidence="2">The sequence shown here is derived from an EMBL/GenBank/DDBJ whole genome shotgun (WGS) entry which is preliminary data.</text>
</comment>
<reference evidence="2 3" key="1">
    <citation type="submission" date="2022-10" db="EMBL/GenBank/DDBJ databases">
        <authorList>
            <person name="Xie J."/>
            <person name="Shen N."/>
        </authorList>
    </citation>
    <scope>NUCLEOTIDE SEQUENCE [LARGE SCALE GENOMIC DNA]</scope>
    <source>
        <strain evidence="2 3">DSM 41681</strain>
    </source>
</reference>
<feature type="compositionally biased region" description="Pro residues" evidence="1">
    <location>
        <begin position="123"/>
        <end position="132"/>
    </location>
</feature>
<protein>
    <submittedName>
        <fullName evidence="2">Uncharacterized protein</fullName>
    </submittedName>
</protein>
<accession>A0ABU6C4A8</accession>
<dbReference type="RefSeq" id="WP_324766548.1">
    <property type="nucleotide sequence ID" value="NZ_BAAATS010000032.1"/>
</dbReference>
<feature type="region of interest" description="Disordered" evidence="1">
    <location>
        <begin position="82"/>
        <end position="101"/>
    </location>
</feature>
<dbReference type="EMBL" id="JAOZYB010000019">
    <property type="protein sequence ID" value="MEB3959564.1"/>
    <property type="molecule type" value="Genomic_DNA"/>
</dbReference>
<evidence type="ECO:0000313" key="2">
    <source>
        <dbReference type="EMBL" id="MEB3959564.1"/>
    </source>
</evidence>
<sequence>MPSEQELPPGPLRKFVVELHHHFREAGRPPAEKIAMASRRLESKDVSLSRETVRRLLRGASPSDWARVELCMRTLCMMANQDPDRRRWPPSEDRFEPDDDETCVRYLQSLWHNAVDDIEPGPDAAPAPPPKAAPAVPSPTNTKKPGAWPTTAQSTNSAPADDPWATTTTNKDDPWATTPQKQNTYSDEPPF</sequence>
<dbReference type="Proteomes" id="UP001352223">
    <property type="component" value="Unassembled WGS sequence"/>
</dbReference>
<evidence type="ECO:0000313" key="3">
    <source>
        <dbReference type="Proteomes" id="UP001352223"/>
    </source>
</evidence>
<name>A0ABU6C4A8_9ACTN</name>
<feature type="compositionally biased region" description="Basic and acidic residues" evidence="1">
    <location>
        <begin position="82"/>
        <end position="94"/>
    </location>
</feature>
<feature type="region of interest" description="Disordered" evidence="1">
    <location>
        <begin position="116"/>
        <end position="191"/>
    </location>
</feature>
<keyword evidence="3" id="KW-1185">Reference proteome</keyword>
<feature type="compositionally biased region" description="Polar residues" evidence="1">
    <location>
        <begin position="177"/>
        <end position="191"/>
    </location>
</feature>
<organism evidence="2 3">
    <name type="scientific">Streptomyces kunmingensis</name>
    <dbReference type="NCBI Taxonomy" id="68225"/>
    <lineage>
        <taxon>Bacteria</taxon>
        <taxon>Bacillati</taxon>
        <taxon>Actinomycetota</taxon>
        <taxon>Actinomycetes</taxon>
        <taxon>Kitasatosporales</taxon>
        <taxon>Streptomycetaceae</taxon>
        <taxon>Streptomyces</taxon>
    </lineage>
</organism>
<gene>
    <name evidence="2" type="ORF">OKJ48_04760</name>
</gene>
<evidence type="ECO:0000256" key="1">
    <source>
        <dbReference type="SAM" id="MobiDB-lite"/>
    </source>
</evidence>